<evidence type="ECO:0000313" key="11">
    <source>
        <dbReference type="Proteomes" id="UP001595882"/>
    </source>
</evidence>
<evidence type="ECO:0000256" key="3">
    <source>
        <dbReference type="ARBA" id="ARBA00012856"/>
    </source>
</evidence>
<reference evidence="11" key="1">
    <citation type="journal article" date="2019" name="Int. J. Syst. Evol. Microbiol.">
        <title>The Global Catalogue of Microorganisms (GCM) 10K type strain sequencing project: providing services to taxonomists for standard genome sequencing and annotation.</title>
        <authorList>
            <consortium name="The Broad Institute Genomics Platform"/>
            <consortium name="The Broad Institute Genome Sequencing Center for Infectious Disease"/>
            <person name="Wu L."/>
            <person name="Ma J."/>
        </authorList>
    </citation>
    <scope>NUCLEOTIDE SEQUENCE [LARGE SCALE GENOMIC DNA]</scope>
    <source>
        <strain evidence="11">CCUG 37865</strain>
    </source>
</reference>
<dbReference type="InterPro" id="IPR001796">
    <property type="entry name" value="DHFR_dom"/>
</dbReference>
<gene>
    <name evidence="10" type="ORF">ACFOY7_15130</name>
</gene>
<comment type="function">
    <text evidence="7">Key enzyme in folate metabolism. Catalyzes an essential reaction for de novo glycine and purine synthesis, and for DNA precursor synthesis.</text>
</comment>
<comment type="pathway">
    <text evidence="1 7">Cofactor biosynthesis; tetrahydrofolate biosynthesis; 5,6,7,8-tetrahydrofolate from 7,8-dihydrofolate: step 1/1.</text>
</comment>
<keyword evidence="11" id="KW-1185">Reference proteome</keyword>
<dbReference type="Pfam" id="PF00186">
    <property type="entry name" value="DHFR_1"/>
    <property type="match status" value="1"/>
</dbReference>
<evidence type="ECO:0000256" key="7">
    <source>
        <dbReference type="PIRNR" id="PIRNR000194"/>
    </source>
</evidence>
<evidence type="ECO:0000256" key="6">
    <source>
        <dbReference type="ARBA" id="ARBA00023002"/>
    </source>
</evidence>
<dbReference type="CDD" id="cd00209">
    <property type="entry name" value="DHFR"/>
    <property type="match status" value="1"/>
</dbReference>
<dbReference type="PANTHER" id="PTHR48069:SF3">
    <property type="entry name" value="DIHYDROFOLATE REDUCTASE"/>
    <property type="match status" value="1"/>
</dbReference>
<protein>
    <recommendedName>
        <fullName evidence="3 7">Dihydrofolate reductase</fullName>
        <ecNumber evidence="3 7">1.5.1.3</ecNumber>
    </recommendedName>
</protein>
<dbReference type="SUPFAM" id="SSF53597">
    <property type="entry name" value="Dihydrofolate reductase-like"/>
    <property type="match status" value="1"/>
</dbReference>
<keyword evidence="4 7" id="KW-0554">One-carbon metabolism</keyword>
<evidence type="ECO:0000256" key="8">
    <source>
        <dbReference type="RuleBase" id="RU004474"/>
    </source>
</evidence>
<evidence type="ECO:0000313" key="10">
    <source>
        <dbReference type="EMBL" id="MFC4404401.1"/>
    </source>
</evidence>
<keyword evidence="6 7" id="KW-0560">Oxidoreductase</keyword>
<dbReference type="InterPro" id="IPR012259">
    <property type="entry name" value="DHFR"/>
</dbReference>
<dbReference type="PROSITE" id="PS51330">
    <property type="entry name" value="DHFR_2"/>
    <property type="match status" value="1"/>
</dbReference>
<name>A0ABV8X0I8_9BACI</name>
<dbReference type="InterPro" id="IPR017925">
    <property type="entry name" value="DHFR_CS"/>
</dbReference>
<feature type="domain" description="DHFR" evidence="9">
    <location>
        <begin position="1"/>
        <end position="161"/>
    </location>
</feature>
<evidence type="ECO:0000256" key="4">
    <source>
        <dbReference type="ARBA" id="ARBA00022563"/>
    </source>
</evidence>
<sequence length="164" mass="19358">MISLLFAMDRDRVIGKNNDLPWHLPNDLKFFKNLTMNQSIIMGRKTLDSMNGPLPKRENIVLTRDTNFNPPNCKVIHSIEDLQELINENKEKEWFVIGGENVFKQVLPIADRIYMTFIDQSFGGDTFFPEFDQSEWIVTSEKEGEVDEKNRYPHTFIQYDRKRL</sequence>
<dbReference type="InterPro" id="IPR024072">
    <property type="entry name" value="DHFR-like_dom_sf"/>
</dbReference>
<dbReference type="GO" id="GO:0004146">
    <property type="term" value="F:dihydrofolate reductase activity"/>
    <property type="evidence" value="ECO:0007669"/>
    <property type="project" value="UniProtKB-EC"/>
</dbReference>
<dbReference type="EMBL" id="JBHSDT010000008">
    <property type="protein sequence ID" value="MFC4404401.1"/>
    <property type="molecule type" value="Genomic_DNA"/>
</dbReference>
<evidence type="ECO:0000256" key="2">
    <source>
        <dbReference type="ARBA" id="ARBA00009539"/>
    </source>
</evidence>
<dbReference type="Gene3D" id="3.40.430.10">
    <property type="entry name" value="Dihydrofolate Reductase, subunit A"/>
    <property type="match status" value="1"/>
</dbReference>
<evidence type="ECO:0000256" key="1">
    <source>
        <dbReference type="ARBA" id="ARBA00004903"/>
    </source>
</evidence>
<dbReference type="Proteomes" id="UP001595882">
    <property type="component" value="Unassembled WGS sequence"/>
</dbReference>
<dbReference type="PROSITE" id="PS00075">
    <property type="entry name" value="DHFR_1"/>
    <property type="match status" value="1"/>
</dbReference>
<comment type="catalytic activity">
    <reaction evidence="7">
        <text>(6S)-5,6,7,8-tetrahydrofolate + NADP(+) = 7,8-dihydrofolate + NADPH + H(+)</text>
        <dbReference type="Rhea" id="RHEA:15009"/>
        <dbReference type="ChEBI" id="CHEBI:15378"/>
        <dbReference type="ChEBI" id="CHEBI:57451"/>
        <dbReference type="ChEBI" id="CHEBI:57453"/>
        <dbReference type="ChEBI" id="CHEBI:57783"/>
        <dbReference type="ChEBI" id="CHEBI:58349"/>
        <dbReference type="EC" id="1.5.1.3"/>
    </reaction>
</comment>
<keyword evidence="5 7" id="KW-0521">NADP</keyword>
<dbReference type="PRINTS" id="PR00070">
    <property type="entry name" value="DHFR"/>
</dbReference>
<dbReference type="PANTHER" id="PTHR48069">
    <property type="entry name" value="DIHYDROFOLATE REDUCTASE"/>
    <property type="match status" value="1"/>
</dbReference>
<proteinExistence type="inferred from homology"/>
<comment type="similarity">
    <text evidence="2 7 8">Belongs to the dihydrofolate reductase family.</text>
</comment>
<dbReference type="RefSeq" id="WP_390253022.1">
    <property type="nucleotide sequence ID" value="NZ_JBHSDT010000008.1"/>
</dbReference>
<comment type="caution">
    <text evidence="10">The sequence shown here is derived from an EMBL/GenBank/DDBJ whole genome shotgun (WGS) entry which is preliminary data.</text>
</comment>
<dbReference type="PIRSF" id="PIRSF000194">
    <property type="entry name" value="DHFR"/>
    <property type="match status" value="1"/>
</dbReference>
<organism evidence="10 11">
    <name type="scientific">Gracilibacillus xinjiangensis</name>
    <dbReference type="NCBI Taxonomy" id="1193282"/>
    <lineage>
        <taxon>Bacteria</taxon>
        <taxon>Bacillati</taxon>
        <taxon>Bacillota</taxon>
        <taxon>Bacilli</taxon>
        <taxon>Bacillales</taxon>
        <taxon>Bacillaceae</taxon>
        <taxon>Gracilibacillus</taxon>
    </lineage>
</organism>
<evidence type="ECO:0000256" key="5">
    <source>
        <dbReference type="ARBA" id="ARBA00022857"/>
    </source>
</evidence>
<evidence type="ECO:0000259" key="9">
    <source>
        <dbReference type="PROSITE" id="PS51330"/>
    </source>
</evidence>
<accession>A0ABV8X0I8</accession>
<dbReference type="EC" id="1.5.1.3" evidence="3 7"/>